<dbReference type="OrthoDB" id="10032492at2759"/>
<keyword evidence="4" id="KW-1185">Reference proteome</keyword>
<dbReference type="InterPro" id="IPR019402">
    <property type="entry name" value="CWH43_N"/>
</dbReference>
<evidence type="ECO:0000256" key="1">
    <source>
        <dbReference type="SAM" id="Phobius"/>
    </source>
</evidence>
<keyword evidence="1" id="KW-1133">Transmembrane helix</keyword>
<dbReference type="RefSeq" id="XP_024720718.1">
    <property type="nucleotide sequence ID" value="XM_024865662.1"/>
</dbReference>
<dbReference type="InParanoid" id="A0A2T3B1D1"/>
<dbReference type="STRING" id="857342.A0A2T3B1D1"/>
<evidence type="ECO:0000313" key="3">
    <source>
        <dbReference type="EMBL" id="PSS18366.1"/>
    </source>
</evidence>
<dbReference type="GeneID" id="36573743"/>
<dbReference type="Pfam" id="PF10277">
    <property type="entry name" value="Frag1"/>
    <property type="match status" value="1"/>
</dbReference>
<proteinExistence type="predicted"/>
<reference evidence="3 4" key="1">
    <citation type="journal article" date="2018" name="New Phytol.">
        <title>Comparative genomics and transcriptomics depict ericoid mycorrhizal fungi as versatile saprotrophs and plant mutualists.</title>
        <authorList>
            <person name="Martino E."/>
            <person name="Morin E."/>
            <person name="Grelet G.A."/>
            <person name="Kuo A."/>
            <person name="Kohler A."/>
            <person name="Daghino S."/>
            <person name="Barry K.W."/>
            <person name="Cichocki N."/>
            <person name="Clum A."/>
            <person name="Dockter R.B."/>
            <person name="Hainaut M."/>
            <person name="Kuo R.C."/>
            <person name="LaButti K."/>
            <person name="Lindahl B.D."/>
            <person name="Lindquist E.A."/>
            <person name="Lipzen A."/>
            <person name="Khouja H.R."/>
            <person name="Magnuson J."/>
            <person name="Murat C."/>
            <person name="Ohm R.A."/>
            <person name="Singer S.W."/>
            <person name="Spatafora J.W."/>
            <person name="Wang M."/>
            <person name="Veneault-Fourrey C."/>
            <person name="Henrissat B."/>
            <person name="Grigoriev I.V."/>
            <person name="Martin F.M."/>
            <person name="Perotto S."/>
        </authorList>
    </citation>
    <scope>NUCLEOTIDE SEQUENCE [LARGE SCALE GENOMIC DNA]</scope>
    <source>
        <strain evidence="3 4">ATCC 22711</strain>
    </source>
</reference>
<accession>A0A2T3B1D1</accession>
<dbReference type="Proteomes" id="UP000241818">
    <property type="component" value="Unassembled WGS sequence"/>
</dbReference>
<keyword evidence="1" id="KW-0472">Membrane</keyword>
<keyword evidence="1" id="KW-0812">Transmembrane</keyword>
<evidence type="ECO:0000313" key="4">
    <source>
        <dbReference type="Proteomes" id="UP000241818"/>
    </source>
</evidence>
<sequence>MFIMPYWLLPLISAYVWFTMLLGILIKWQVDGRPKYPSMSQNQSITYISDVSA</sequence>
<dbReference type="AlphaFoldDB" id="A0A2T3B1D1"/>
<name>A0A2T3B1D1_AMORE</name>
<feature type="domain" description="CWH43-like N-terminal" evidence="2">
    <location>
        <begin position="6"/>
        <end position="52"/>
    </location>
</feature>
<organism evidence="3 4">
    <name type="scientific">Amorphotheca resinae ATCC 22711</name>
    <dbReference type="NCBI Taxonomy" id="857342"/>
    <lineage>
        <taxon>Eukaryota</taxon>
        <taxon>Fungi</taxon>
        <taxon>Dikarya</taxon>
        <taxon>Ascomycota</taxon>
        <taxon>Pezizomycotina</taxon>
        <taxon>Leotiomycetes</taxon>
        <taxon>Helotiales</taxon>
        <taxon>Amorphothecaceae</taxon>
        <taxon>Amorphotheca</taxon>
    </lineage>
</organism>
<dbReference type="EMBL" id="KZ679011">
    <property type="protein sequence ID" value="PSS18366.1"/>
    <property type="molecule type" value="Genomic_DNA"/>
</dbReference>
<gene>
    <name evidence="3" type="ORF">M430DRAFT_275878</name>
</gene>
<protein>
    <recommendedName>
        <fullName evidence="2">CWH43-like N-terminal domain-containing protein</fullName>
    </recommendedName>
</protein>
<feature type="transmembrane region" description="Helical" evidence="1">
    <location>
        <begin position="6"/>
        <end position="26"/>
    </location>
</feature>
<evidence type="ECO:0000259" key="2">
    <source>
        <dbReference type="Pfam" id="PF10277"/>
    </source>
</evidence>